<keyword evidence="2" id="KW-0812">Transmembrane</keyword>
<feature type="transmembrane region" description="Helical" evidence="2">
    <location>
        <begin position="140"/>
        <end position="162"/>
    </location>
</feature>
<proteinExistence type="predicted"/>
<feature type="signal peptide" evidence="3">
    <location>
        <begin position="1"/>
        <end position="31"/>
    </location>
</feature>
<keyword evidence="3" id="KW-0732">Signal</keyword>
<keyword evidence="2" id="KW-1133">Transmembrane helix</keyword>
<evidence type="ECO:0000256" key="3">
    <source>
        <dbReference type="SAM" id="SignalP"/>
    </source>
</evidence>
<feature type="region of interest" description="Disordered" evidence="1">
    <location>
        <begin position="210"/>
        <end position="258"/>
    </location>
</feature>
<keyword evidence="2" id="KW-0472">Membrane</keyword>
<organism evidence="4 6">
    <name type="scientific">Saccoglossus kowalevskii</name>
    <name type="common">Acorn worm</name>
    <dbReference type="NCBI Taxonomy" id="10224"/>
    <lineage>
        <taxon>Eukaryota</taxon>
        <taxon>Metazoa</taxon>
        <taxon>Hemichordata</taxon>
        <taxon>Enteropneusta</taxon>
        <taxon>Harrimaniidae</taxon>
        <taxon>Saccoglossus</taxon>
    </lineage>
</organism>
<feature type="compositionally biased region" description="Polar residues" evidence="1">
    <location>
        <begin position="247"/>
        <end position="258"/>
    </location>
</feature>
<evidence type="ECO:0000256" key="2">
    <source>
        <dbReference type="SAM" id="Phobius"/>
    </source>
</evidence>
<dbReference type="RefSeq" id="XP_006822768.1">
    <property type="nucleotide sequence ID" value="XM_006822705.1"/>
</dbReference>
<dbReference type="RefSeq" id="XP_006822769.1">
    <property type="nucleotide sequence ID" value="XM_006822706.1"/>
</dbReference>
<evidence type="ECO:0000313" key="5">
    <source>
        <dbReference type="RefSeq" id="XP_006822768.1"/>
    </source>
</evidence>
<dbReference type="Proteomes" id="UP000694865">
    <property type="component" value="Unplaced"/>
</dbReference>
<keyword evidence="4" id="KW-1185">Reference proteome</keyword>
<dbReference type="GeneID" id="102805703"/>
<accession>A0ABM0MRX8</accession>
<evidence type="ECO:0000313" key="6">
    <source>
        <dbReference type="RefSeq" id="XP_006822769.1"/>
    </source>
</evidence>
<reference evidence="5 6" key="1">
    <citation type="submission" date="2025-05" db="UniProtKB">
        <authorList>
            <consortium name="RefSeq"/>
        </authorList>
    </citation>
    <scope>IDENTIFICATION</scope>
    <source>
        <tissue evidence="5 6">Testes</tissue>
    </source>
</reference>
<evidence type="ECO:0000313" key="4">
    <source>
        <dbReference type="Proteomes" id="UP000694865"/>
    </source>
</evidence>
<sequence length="258" mass="28717">MSTMSGRLLSVCTSIGYHILLMLYLASQCSSIPLGPARLSDIEHKRGQAYTVTTTQHPKHLIQYLQDLVNMNDGQDPFFSFPTNQPPPKIPTYPEIQENVNNLPNFIPTYSPFGPFEVTYEPTAYNDNSFYGNSVTSSSFIAVAIAIVVILIISIVVTIYAIKGRRRNIIIMTIRRNGRMLDREGEYFQTLADGDRSLLVQPAPIVYMQDGQASTPPTQVPEPPPYTEHEQGETLLPNEMPPPYTEASGSSTDNQPCD</sequence>
<name>A0ABM0MRX8_SACKO</name>
<feature type="chain" id="PRO_5045021234" evidence="3">
    <location>
        <begin position="32"/>
        <end position="258"/>
    </location>
</feature>
<gene>
    <name evidence="5 6" type="primary">LOC102805703</name>
</gene>
<protein>
    <submittedName>
        <fullName evidence="5">Uncharacterized protein LOC102805703 isoform X1</fullName>
    </submittedName>
    <submittedName>
        <fullName evidence="6">Uncharacterized protein LOC102805703 isoform X2</fullName>
    </submittedName>
</protein>
<evidence type="ECO:0000256" key="1">
    <source>
        <dbReference type="SAM" id="MobiDB-lite"/>
    </source>
</evidence>